<reference evidence="1 2" key="1">
    <citation type="submission" date="2019-03" db="EMBL/GenBank/DDBJ databases">
        <title>Genomic Encyclopedia of Type Strains, Phase IV (KMG-IV): sequencing the most valuable type-strain genomes for metagenomic binning, comparative biology and taxonomic classification.</title>
        <authorList>
            <person name="Goeker M."/>
        </authorList>
    </citation>
    <scope>NUCLEOTIDE SEQUENCE [LARGE SCALE GENOMIC DNA]</scope>
    <source>
        <strain evidence="1 2">DSM 2132</strain>
    </source>
</reference>
<dbReference type="AlphaFoldDB" id="A0A4R2P828"/>
<evidence type="ECO:0000313" key="1">
    <source>
        <dbReference type="EMBL" id="TCP31073.1"/>
    </source>
</evidence>
<protein>
    <submittedName>
        <fullName evidence="1">Uncharacterized protein</fullName>
    </submittedName>
</protein>
<evidence type="ECO:0000313" key="2">
    <source>
        <dbReference type="Proteomes" id="UP000295399"/>
    </source>
</evidence>
<dbReference type="EMBL" id="SLXO01000012">
    <property type="protein sequence ID" value="TCP31073.1"/>
    <property type="molecule type" value="Genomic_DNA"/>
</dbReference>
<keyword evidence="2" id="KW-1185">Reference proteome</keyword>
<accession>A0A4R2P828</accession>
<dbReference type="InParanoid" id="A0A4R2P828"/>
<sequence length="254" mass="28347">MWGQLSKVSDRWAVELNGSEVGKRKWCQKLKEPFFHYVDKIEDSHGKYLVLRSSGFDDLVDSKDVHQAAKDLFGAVNAVVGTSGSINLVTVGAVVEFVSDGPPIRKYFLEAAGITMSASLGCAEFSVKDAQGNVVEPLAKPSTAQLWLRAGDLDRDIRSAQRYLGGEPDWFELYMAHEALKEKEPRICATKSGSPKSGISQKEIRLFKRTANGARHHPNDKHRPPECPMALGEARKLMYRRISKVIDYTIKRDL</sequence>
<dbReference type="Proteomes" id="UP000295399">
    <property type="component" value="Unassembled WGS sequence"/>
</dbReference>
<comment type="caution">
    <text evidence="1">The sequence shown here is derived from an EMBL/GenBank/DDBJ whole genome shotgun (WGS) entry which is preliminary data.</text>
</comment>
<name>A0A4R2P828_RHOSA</name>
<organism evidence="1 2">
    <name type="scientific">Rhodothalassium salexigens DSM 2132</name>
    <dbReference type="NCBI Taxonomy" id="1188247"/>
    <lineage>
        <taxon>Bacteria</taxon>
        <taxon>Pseudomonadati</taxon>
        <taxon>Pseudomonadota</taxon>
        <taxon>Alphaproteobacteria</taxon>
        <taxon>Rhodothalassiales</taxon>
        <taxon>Rhodothalassiaceae</taxon>
        <taxon>Rhodothalassium</taxon>
    </lineage>
</organism>
<proteinExistence type="predicted"/>
<gene>
    <name evidence="1" type="ORF">EV659_1122</name>
</gene>